<name>A0A2S1LH93_9FLAO</name>
<sequence>MSPDVTASLDFNSLSSLNESNKKVIDISSIIYKQNKRIPNLDLILKVKEDHQENDRDLKELSKENLIVIPKPFYQLKLNKDSLRNKNSTKYLVKLMIREIDVQIDLLETIKDTTTNADFRSFAAKSSSTLKQNHEDLAMSFNL</sequence>
<dbReference type="KEGG" id="ffa:FFWV33_17110"/>
<reference evidence="1 2" key="1">
    <citation type="submission" date="2017-04" db="EMBL/GenBank/DDBJ databases">
        <title>Compelte genome sequence of WV33.</title>
        <authorList>
            <person name="Lee P.C."/>
        </authorList>
    </citation>
    <scope>NUCLEOTIDE SEQUENCE [LARGE SCALE GENOMIC DNA]</scope>
    <source>
        <strain evidence="1 2">WV33</strain>
    </source>
</reference>
<evidence type="ECO:0000313" key="1">
    <source>
        <dbReference type="EMBL" id="AWG23124.1"/>
    </source>
</evidence>
<protein>
    <recommendedName>
        <fullName evidence="3">DUF4142 domain-containing protein</fullName>
    </recommendedName>
</protein>
<accession>A0A2S1LH93</accession>
<evidence type="ECO:0008006" key="3">
    <source>
        <dbReference type="Google" id="ProtNLM"/>
    </source>
</evidence>
<dbReference type="AlphaFoldDB" id="A0A2S1LH93"/>
<keyword evidence="2" id="KW-1185">Reference proteome</keyword>
<dbReference type="EMBL" id="CP020918">
    <property type="protein sequence ID" value="AWG23124.1"/>
    <property type="molecule type" value="Genomic_DNA"/>
</dbReference>
<gene>
    <name evidence="1" type="ORF">FFWV33_17110</name>
</gene>
<evidence type="ECO:0000313" key="2">
    <source>
        <dbReference type="Proteomes" id="UP000244527"/>
    </source>
</evidence>
<organism evidence="1 2">
    <name type="scientific">Flavobacterium faecale</name>
    <dbReference type="NCBI Taxonomy" id="1355330"/>
    <lineage>
        <taxon>Bacteria</taxon>
        <taxon>Pseudomonadati</taxon>
        <taxon>Bacteroidota</taxon>
        <taxon>Flavobacteriia</taxon>
        <taxon>Flavobacteriales</taxon>
        <taxon>Flavobacteriaceae</taxon>
        <taxon>Flavobacterium</taxon>
    </lineage>
</organism>
<proteinExistence type="predicted"/>
<dbReference type="Proteomes" id="UP000244527">
    <property type="component" value="Chromosome"/>
</dbReference>